<evidence type="ECO:0000256" key="3">
    <source>
        <dbReference type="ARBA" id="ARBA00023136"/>
    </source>
</evidence>
<dbReference type="PROSITE" id="PS51257">
    <property type="entry name" value="PROKAR_LIPOPROTEIN"/>
    <property type="match status" value="1"/>
</dbReference>
<feature type="region of interest" description="Disordered" evidence="6">
    <location>
        <begin position="29"/>
        <end position="49"/>
    </location>
</feature>
<evidence type="ECO:0000313" key="7">
    <source>
        <dbReference type="EMBL" id="UOQ86917.1"/>
    </source>
</evidence>
<name>A0ABY4GUQ0_9BACI</name>
<sequence length="535" mass="60847">MKEKKFFNRSLFLLFVGFLVIIVMGCQSSESTNPESGENDPETDSSEPTDISISMRTLAFTHVENHPNINEDEYVNKLEEMTNVDLDITLVPHNEFEQKMDLMFASGDIPDVVSTSGAYGGGSTLRDAVRAGVFLPLGDLLKEHAPNLMEQVPESVWESVTFEDGKIYAIPEFLGNPSRRATIVRADLLEEAGIPVPKTPEEAWTVEETLDVLRKFKEMGVKEPYIGRAEFKYADTFFGSYDVFPYESQLEVVDGKIQPKFFDVENMTKALTTYKTMYEEGLIHSEFLTHEYNDYKNAGLSGNGGMWTMNANELLQWEAQIKESVPEADIEIIPSPRGPDGSGGHYLYGDVQRSFMINKDAEDKVVEIIKFLDWMLTEEAETYFSYGIEGEDYTLDGDQVNYNQPSTNEEINIERYRTGWLWMVKDTTYYANLLELSEEGKDLMNTYDTILAEEGRDGIRFNTAIEALDSTPQLQASSDKPAPFLLEKMAKIVTGEESVDTWAQVIEDWKQRGGDKYLEEIQERYDSGEFLESRR</sequence>
<accession>A0ABY4GUQ0</accession>
<evidence type="ECO:0000256" key="2">
    <source>
        <dbReference type="ARBA" id="ARBA00022729"/>
    </source>
</evidence>
<dbReference type="Proteomes" id="UP000831537">
    <property type="component" value="Chromosome"/>
</dbReference>
<dbReference type="InterPro" id="IPR006059">
    <property type="entry name" value="SBP"/>
</dbReference>
<keyword evidence="4" id="KW-0564">Palmitate</keyword>
<evidence type="ECO:0000256" key="1">
    <source>
        <dbReference type="ARBA" id="ARBA00022475"/>
    </source>
</evidence>
<dbReference type="PANTHER" id="PTHR43649:SF33">
    <property type="entry name" value="POLYGALACTURONAN_RHAMNOGALACTURONAN-BINDING PROTEIN YTCQ"/>
    <property type="match status" value="1"/>
</dbReference>
<dbReference type="Gene3D" id="3.40.190.10">
    <property type="entry name" value="Periplasmic binding protein-like II"/>
    <property type="match status" value="2"/>
</dbReference>
<gene>
    <name evidence="7" type="ORF">MUN87_08550</name>
</gene>
<proteinExistence type="predicted"/>
<protein>
    <submittedName>
        <fullName evidence="7">Extracellular solute-binding protein</fullName>
    </submittedName>
</protein>
<evidence type="ECO:0000256" key="5">
    <source>
        <dbReference type="ARBA" id="ARBA00023288"/>
    </source>
</evidence>
<evidence type="ECO:0000313" key="8">
    <source>
        <dbReference type="Proteomes" id="UP000831537"/>
    </source>
</evidence>
<dbReference type="RefSeq" id="WP_244747300.1">
    <property type="nucleotide sequence ID" value="NZ_CP095071.1"/>
</dbReference>
<dbReference type="InterPro" id="IPR050490">
    <property type="entry name" value="Bact_solute-bd_prot1"/>
</dbReference>
<keyword evidence="3" id="KW-0472">Membrane</keyword>
<dbReference type="PANTHER" id="PTHR43649">
    <property type="entry name" value="ARABINOSE-BINDING PROTEIN-RELATED"/>
    <property type="match status" value="1"/>
</dbReference>
<keyword evidence="8" id="KW-1185">Reference proteome</keyword>
<evidence type="ECO:0000256" key="6">
    <source>
        <dbReference type="SAM" id="MobiDB-lite"/>
    </source>
</evidence>
<dbReference type="EMBL" id="CP095071">
    <property type="protein sequence ID" value="UOQ86917.1"/>
    <property type="molecule type" value="Genomic_DNA"/>
</dbReference>
<organism evidence="7 8">
    <name type="scientific">Gracilibacillus salinarum</name>
    <dbReference type="NCBI Taxonomy" id="2932255"/>
    <lineage>
        <taxon>Bacteria</taxon>
        <taxon>Bacillati</taxon>
        <taxon>Bacillota</taxon>
        <taxon>Bacilli</taxon>
        <taxon>Bacillales</taxon>
        <taxon>Bacillaceae</taxon>
        <taxon>Gracilibacillus</taxon>
    </lineage>
</organism>
<keyword evidence="1" id="KW-1003">Cell membrane</keyword>
<feature type="compositionally biased region" description="Acidic residues" evidence="6">
    <location>
        <begin position="37"/>
        <end position="47"/>
    </location>
</feature>
<evidence type="ECO:0000256" key="4">
    <source>
        <dbReference type="ARBA" id="ARBA00023139"/>
    </source>
</evidence>
<reference evidence="7 8" key="1">
    <citation type="submission" date="2022-04" db="EMBL/GenBank/DDBJ databases">
        <title>Gracilibacillus sp. isolated from saltern.</title>
        <authorList>
            <person name="Won M."/>
            <person name="Lee C.-M."/>
            <person name="Woen H.-Y."/>
            <person name="Kwon S.-W."/>
        </authorList>
    </citation>
    <scope>NUCLEOTIDE SEQUENCE [LARGE SCALE GENOMIC DNA]</scope>
    <source>
        <strain evidence="7 8">SSPM10-3</strain>
    </source>
</reference>
<keyword evidence="2" id="KW-0732">Signal</keyword>
<dbReference type="Pfam" id="PF01547">
    <property type="entry name" value="SBP_bac_1"/>
    <property type="match status" value="1"/>
</dbReference>
<keyword evidence="5" id="KW-0449">Lipoprotein</keyword>
<dbReference type="SUPFAM" id="SSF53850">
    <property type="entry name" value="Periplasmic binding protein-like II"/>
    <property type="match status" value="1"/>
</dbReference>